<dbReference type="Proteomes" id="UP001476798">
    <property type="component" value="Unassembled WGS sequence"/>
</dbReference>
<dbReference type="PANTHER" id="PTHR13493">
    <property type="entry name" value="ZINC FINGER CCHC DOMAIN-CONTAINING"/>
    <property type="match status" value="1"/>
</dbReference>
<dbReference type="EMBL" id="JAHRIO010042535">
    <property type="protein sequence ID" value="MEQ2172684.1"/>
    <property type="molecule type" value="Genomic_DNA"/>
</dbReference>
<name>A0ABV0NMS5_9TELE</name>
<sequence>MLAREAEMQSKRPGFTEQEYYNRTTGVTAAQLRRPSTLLRPLENKKCNAQYLFTDRSAHFLLDTLAGLGYRKVLCVGTPR</sequence>
<gene>
    <name evidence="1" type="primary">ZCCHC4</name>
    <name evidence="1" type="ORF">GOODEAATRI_023715</name>
</gene>
<proteinExistence type="predicted"/>
<evidence type="ECO:0000313" key="2">
    <source>
        <dbReference type="Proteomes" id="UP001476798"/>
    </source>
</evidence>
<keyword evidence="2" id="KW-1185">Reference proteome</keyword>
<evidence type="ECO:0000313" key="1">
    <source>
        <dbReference type="EMBL" id="MEQ2172684.1"/>
    </source>
</evidence>
<dbReference type="PANTHER" id="PTHR13493:SF3">
    <property type="entry name" value="RRNA N6-ADENOSINE-METHYLTRANSFERASE ZCCHC4"/>
    <property type="match status" value="1"/>
</dbReference>
<dbReference type="InterPro" id="IPR039846">
    <property type="entry name" value="ZCCHC4"/>
</dbReference>
<accession>A0ABV0NMS5</accession>
<comment type="caution">
    <text evidence="1">The sequence shown here is derived from an EMBL/GenBank/DDBJ whole genome shotgun (WGS) entry which is preliminary data.</text>
</comment>
<reference evidence="1 2" key="1">
    <citation type="submission" date="2021-06" db="EMBL/GenBank/DDBJ databases">
        <authorList>
            <person name="Palmer J.M."/>
        </authorList>
    </citation>
    <scope>NUCLEOTIDE SEQUENCE [LARGE SCALE GENOMIC DNA]</scope>
    <source>
        <strain evidence="1 2">GA_2019</strain>
        <tissue evidence="1">Muscle</tissue>
    </source>
</reference>
<protein>
    <submittedName>
        <fullName evidence="1">rRNA N6-adenosine-methyltransferase zcchc4</fullName>
    </submittedName>
</protein>
<organism evidence="1 2">
    <name type="scientific">Goodea atripinnis</name>
    <dbReference type="NCBI Taxonomy" id="208336"/>
    <lineage>
        <taxon>Eukaryota</taxon>
        <taxon>Metazoa</taxon>
        <taxon>Chordata</taxon>
        <taxon>Craniata</taxon>
        <taxon>Vertebrata</taxon>
        <taxon>Euteleostomi</taxon>
        <taxon>Actinopterygii</taxon>
        <taxon>Neopterygii</taxon>
        <taxon>Teleostei</taxon>
        <taxon>Neoteleostei</taxon>
        <taxon>Acanthomorphata</taxon>
        <taxon>Ovalentaria</taxon>
        <taxon>Atherinomorphae</taxon>
        <taxon>Cyprinodontiformes</taxon>
        <taxon>Goodeidae</taxon>
        <taxon>Goodea</taxon>
    </lineage>
</organism>